<gene>
    <name evidence="2" type="ORF">Q8A57_10475</name>
</gene>
<comment type="caution">
    <text evidence="2">The sequence shown here is derived from an EMBL/GenBank/DDBJ whole genome shotgun (WGS) entry which is preliminary data.</text>
</comment>
<dbReference type="AlphaFoldDB" id="A0AAW8B7T3"/>
<name>A0AAW8B7T3_9GAMM</name>
<reference evidence="2" key="2">
    <citation type="submission" date="2023-08" db="EMBL/GenBank/DDBJ databases">
        <authorList>
            <person name="Luo J."/>
        </authorList>
    </citation>
    <scope>NUCLEOTIDE SEQUENCE</scope>
    <source>
        <strain evidence="2">DSM 25064</strain>
    </source>
</reference>
<dbReference type="EMBL" id="JAUUUU010000007">
    <property type="protein sequence ID" value="MDP1521394.1"/>
    <property type="molecule type" value="Genomic_DNA"/>
</dbReference>
<keyword evidence="3" id="KW-1185">Reference proteome</keyword>
<dbReference type="Proteomes" id="UP001178354">
    <property type="component" value="Unassembled WGS sequence"/>
</dbReference>
<dbReference type="PROSITE" id="PS01039">
    <property type="entry name" value="SBP_BACTERIAL_3"/>
    <property type="match status" value="1"/>
</dbReference>
<proteinExistence type="predicted"/>
<keyword evidence="1" id="KW-0732">Signal</keyword>
<evidence type="ECO:0000256" key="1">
    <source>
        <dbReference type="ARBA" id="ARBA00022729"/>
    </source>
</evidence>
<reference evidence="2" key="1">
    <citation type="journal article" date="2010" name="Int. J. Syst. Evol. Microbiol.">
        <title>Porticoccus litoralis gen. nov., sp. nov., a gammaproteobacterium isolated from the Yellow Sea.</title>
        <authorList>
            <person name="Oh H.M."/>
            <person name="Kim H."/>
            <person name="Kim K.M."/>
            <person name="Min G.S."/>
            <person name="Cho J.C."/>
        </authorList>
    </citation>
    <scope>NUCLEOTIDE SEQUENCE</scope>
    <source>
        <strain evidence="2">DSM 25064</strain>
    </source>
</reference>
<sequence length="252" mass="28219">MYRDFPPYSYLEKGSPAGIDVEVGKKIAEQLSVQPAWFWLTPDETLNDDLRNAVWKCHYMGGGVADIMLRVPYDINYDNDKVSIVAPYHKERWTVARNTEKLAELVNLAPFMYHKVSVEVDSVPDLTLTTALRGRLVEQVTLFLSIDEAVSALKKGEIDAVAGMRSQVEWSVKASGDDLDRQMDSQKFAISDESIVSWPRRAWDIGIAVKATFPELTNKVDAAVMAMIDGGQMAPLFNEYQVSYELPAKPAP</sequence>
<organism evidence="2 3">
    <name type="scientific">Porticoccus litoralis</name>
    <dbReference type="NCBI Taxonomy" id="434086"/>
    <lineage>
        <taxon>Bacteria</taxon>
        <taxon>Pseudomonadati</taxon>
        <taxon>Pseudomonadota</taxon>
        <taxon>Gammaproteobacteria</taxon>
        <taxon>Cellvibrionales</taxon>
        <taxon>Porticoccaceae</taxon>
        <taxon>Porticoccus</taxon>
    </lineage>
</organism>
<dbReference type="RefSeq" id="WP_305171060.1">
    <property type="nucleotide sequence ID" value="NZ_JAUUUU010000007.1"/>
</dbReference>
<accession>A0AAW8B7T3</accession>
<dbReference type="InterPro" id="IPR018313">
    <property type="entry name" value="SBP_3_CS"/>
</dbReference>
<evidence type="ECO:0000313" key="2">
    <source>
        <dbReference type="EMBL" id="MDP1521394.1"/>
    </source>
</evidence>
<dbReference type="Gene3D" id="3.40.190.10">
    <property type="entry name" value="Periplasmic binding protein-like II"/>
    <property type="match status" value="2"/>
</dbReference>
<protein>
    <submittedName>
        <fullName evidence="2">Transporter substrate-binding domain-containing protein</fullName>
    </submittedName>
</protein>
<evidence type="ECO:0000313" key="3">
    <source>
        <dbReference type="Proteomes" id="UP001178354"/>
    </source>
</evidence>
<dbReference type="SUPFAM" id="SSF53850">
    <property type="entry name" value="Periplasmic binding protein-like II"/>
    <property type="match status" value="1"/>
</dbReference>